<evidence type="ECO:0000256" key="1">
    <source>
        <dbReference type="ARBA" id="ARBA00022553"/>
    </source>
</evidence>
<dbReference type="Pfam" id="PF00505">
    <property type="entry name" value="HMG_box"/>
    <property type="match status" value="1"/>
</dbReference>
<dbReference type="GO" id="GO:0005634">
    <property type="term" value="C:nucleus"/>
    <property type="evidence" value="ECO:0007669"/>
    <property type="project" value="UniProtKB-UniRule"/>
</dbReference>
<sequence>MNYLSVQNTQNSFMKPHNTFLLSETPSKTAFSDNRQFTENNNQLSPNGQEKTLKELWSKHKMKMSQSQIKSDPIAGNFDNIKMTWEVEKAIDTAVVPEVAPMPEKLEKLENLPAIKREIEDVQEQEQSTKEESPSHHARRPPNAFLIFCKKHRPIVRDRFPNLENRGVTKILGEWWALLNNVEKLPYNDLAKEYKDAFLSANPDFRWYKLPAPPLRTLSTRPLTFPKPHPSISSPSSAPTTTTVTSALSEFTPGKLADESQLGGLTSLMNNFVSMPKTEPESNNNIPKMEEALISPVNTIIVSMPPKPIKKRFVEYHEVSIKGCARSILNDEDVTQDSGNAGSQTNEDCSAKYQDDSSDQNGTREPRKSERMCKGKRYEIFMLEGKLLGNKRETSKFVQQRQTRSDTKMEIDLNSLNNNNNIKPETPKLDLGNTIKRLAERTNIKIDFDIELREPQVEVKRERSISETSESGGKTFPPNFNLDLRISNLPSLSYDEFWQRKRDSKKRKARTKSEGEHHHRKKVQKLNKDSQLVGSKKRKNKQSITHLGNKGNSSGISGDLIGLATLAEVAANTEKINEKISE</sequence>
<dbReference type="InterPro" id="IPR052412">
    <property type="entry name" value="CC-Dev_Transcription_Reg"/>
</dbReference>
<feature type="region of interest" description="Disordered" evidence="7">
    <location>
        <begin position="332"/>
        <end position="371"/>
    </location>
</feature>
<evidence type="ECO:0000256" key="7">
    <source>
        <dbReference type="SAM" id="MobiDB-lite"/>
    </source>
</evidence>
<feature type="region of interest" description="Disordered" evidence="7">
    <location>
        <begin position="499"/>
        <end position="556"/>
    </location>
</feature>
<evidence type="ECO:0000313" key="10">
    <source>
        <dbReference type="Proteomes" id="UP001153636"/>
    </source>
</evidence>
<dbReference type="SMART" id="SM00398">
    <property type="entry name" value="HMG"/>
    <property type="match status" value="1"/>
</dbReference>
<keyword evidence="1" id="KW-0597">Phosphoprotein</keyword>
<keyword evidence="3 6" id="KW-0238">DNA-binding</keyword>
<evidence type="ECO:0000256" key="4">
    <source>
        <dbReference type="ARBA" id="ARBA00023163"/>
    </source>
</evidence>
<evidence type="ECO:0000256" key="6">
    <source>
        <dbReference type="PROSITE-ProRule" id="PRU00267"/>
    </source>
</evidence>
<dbReference type="Gene3D" id="1.10.30.10">
    <property type="entry name" value="High mobility group box domain"/>
    <property type="match status" value="1"/>
</dbReference>
<feature type="domain" description="HMG box" evidence="8">
    <location>
        <begin position="138"/>
        <end position="206"/>
    </location>
</feature>
<feature type="compositionally biased region" description="Basic and acidic residues" evidence="7">
    <location>
        <begin position="362"/>
        <end position="371"/>
    </location>
</feature>
<feature type="compositionally biased region" description="Polar residues" evidence="7">
    <location>
        <begin position="542"/>
        <end position="556"/>
    </location>
</feature>
<gene>
    <name evidence="9" type="ORF">PSYICH_LOCUS13510</name>
</gene>
<proteinExistence type="predicted"/>
<feature type="DNA-binding region" description="HMG box" evidence="6">
    <location>
        <begin position="138"/>
        <end position="206"/>
    </location>
</feature>
<reference evidence="9" key="1">
    <citation type="submission" date="2022-01" db="EMBL/GenBank/DDBJ databases">
        <authorList>
            <person name="King R."/>
        </authorList>
    </citation>
    <scope>NUCLEOTIDE SEQUENCE</scope>
</reference>
<dbReference type="GO" id="GO:0000981">
    <property type="term" value="F:DNA-binding transcription factor activity, RNA polymerase II-specific"/>
    <property type="evidence" value="ECO:0007669"/>
    <property type="project" value="TreeGrafter"/>
</dbReference>
<dbReference type="EMBL" id="OV651819">
    <property type="protein sequence ID" value="CAH1112927.1"/>
    <property type="molecule type" value="Genomic_DNA"/>
</dbReference>
<feature type="region of interest" description="Disordered" evidence="7">
    <location>
        <begin position="219"/>
        <end position="241"/>
    </location>
</feature>
<feature type="region of interest" description="Disordered" evidence="7">
    <location>
        <begin position="457"/>
        <end position="481"/>
    </location>
</feature>
<organism evidence="9 10">
    <name type="scientific">Psylliodes chrysocephalus</name>
    <dbReference type="NCBI Taxonomy" id="3402493"/>
    <lineage>
        <taxon>Eukaryota</taxon>
        <taxon>Metazoa</taxon>
        <taxon>Ecdysozoa</taxon>
        <taxon>Arthropoda</taxon>
        <taxon>Hexapoda</taxon>
        <taxon>Insecta</taxon>
        <taxon>Pterygota</taxon>
        <taxon>Neoptera</taxon>
        <taxon>Endopterygota</taxon>
        <taxon>Coleoptera</taxon>
        <taxon>Polyphaga</taxon>
        <taxon>Cucujiformia</taxon>
        <taxon>Chrysomeloidea</taxon>
        <taxon>Chrysomelidae</taxon>
        <taxon>Galerucinae</taxon>
        <taxon>Alticini</taxon>
        <taxon>Psylliodes</taxon>
    </lineage>
</organism>
<keyword evidence="2" id="KW-0805">Transcription regulation</keyword>
<feature type="compositionally biased region" description="Low complexity" evidence="7">
    <location>
        <begin position="230"/>
        <end position="241"/>
    </location>
</feature>
<dbReference type="GO" id="GO:0000977">
    <property type="term" value="F:RNA polymerase II transcription regulatory region sequence-specific DNA binding"/>
    <property type="evidence" value="ECO:0007669"/>
    <property type="project" value="TreeGrafter"/>
</dbReference>
<dbReference type="SUPFAM" id="SSF47095">
    <property type="entry name" value="HMG-box"/>
    <property type="match status" value="1"/>
</dbReference>
<feature type="region of interest" description="Disordered" evidence="7">
    <location>
        <begin position="121"/>
        <end position="141"/>
    </location>
</feature>
<dbReference type="PROSITE" id="PS50118">
    <property type="entry name" value="HMG_BOX_2"/>
    <property type="match status" value="1"/>
</dbReference>
<accession>A0A9P0GJA1</accession>
<protein>
    <recommendedName>
        <fullName evidence="8">HMG box domain-containing protein</fullName>
    </recommendedName>
</protein>
<keyword evidence="5 6" id="KW-0539">Nucleus</keyword>
<keyword evidence="4" id="KW-0804">Transcription</keyword>
<dbReference type="AlphaFoldDB" id="A0A9P0GJA1"/>
<name>A0A9P0GJA1_9CUCU</name>
<evidence type="ECO:0000256" key="5">
    <source>
        <dbReference type="ARBA" id="ARBA00023242"/>
    </source>
</evidence>
<evidence type="ECO:0000259" key="8">
    <source>
        <dbReference type="PROSITE" id="PS50118"/>
    </source>
</evidence>
<feature type="compositionally biased region" description="Polar residues" evidence="7">
    <location>
        <begin position="336"/>
        <end position="348"/>
    </location>
</feature>
<dbReference type="PANTHER" id="PTHR13059:SF10">
    <property type="entry name" value="HMG BOX TRANSCRIPTION FACTOR BBX"/>
    <property type="match status" value="1"/>
</dbReference>
<evidence type="ECO:0000256" key="2">
    <source>
        <dbReference type="ARBA" id="ARBA00023015"/>
    </source>
</evidence>
<dbReference type="InterPro" id="IPR036910">
    <property type="entry name" value="HMG_box_dom_sf"/>
</dbReference>
<dbReference type="OrthoDB" id="2377365at2759"/>
<keyword evidence="10" id="KW-1185">Reference proteome</keyword>
<dbReference type="InterPro" id="IPR009071">
    <property type="entry name" value="HMG_box_dom"/>
</dbReference>
<evidence type="ECO:0000256" key="3">
    <source>
        <dbReference type="ARBA" id="ARBA00023125"/>
    </source>
</evidence>
<dbReference type="PANTHER" id="PTHR13059">
    <property type="entry name" value="HMG-BOX TRANSCRIPTION FACTOR BBX"/>
    <property type="match status" value="1"/>
</dbReference>
<dbReference type="Proteomes" id="UP001153636">
    <property type="component" value="Chromosome 7"/>
</dbReference>
<evidence type="ECO:0000313" key="9">
    <source>
        <dbReference type="EMBL" id="CAH1112927.1"/>
    </source>
</evidence>